<evidence type="ECO:0000256" key="7">
    <source>
        <dbReference type="ARBA" id="ARBA00047899"/>
    </source>
</evidence>
<evidence type="ECO:0000256" key="3">
    <source>
        <dbReference type="ARBA" id="ARBA00022679"/>
    </source>
</evidence>
<dbReference type="GO" id="GO:0004674">
    <property type="term" value="F:protein serine/threonine kinase activity"/>
    <property type="evidence" value="ECO:0007669"/>
    <property type="project" value="UniProtKB-KW"/>
</dbReference>
<evidence type="ECO:0000256" key="2">
    <source>
        <dbReference type="ARBA" id="ARBA00022527"/>
    </source>
</evidence>
<reference evidence="13" key="1">
    <citation type="submission" date="2019-05" db="EMBL/GenBank/DDBJ databases">
        <title>Whole genome sequencing of Pseudanabaena catenata USMAC16.</title>
        <authorList>
            <person name="Khan Z."/>
            <person name="Omar W.M."/>
            <person name="Convey P."/>
            <person name="Merican F."/>
            <person name="Najimudin N."/>
        </authorList>
    </citation>
    <scope>NUCLEOTIDE SEQUENCE</scope>
    <source>
        <strain evidence="13">USMAC16</strain>
    </source>
</reference>
<sequence length="493" mass="53919">MKGQKLKGDRFLIIDKLGQGASGATFLAKDLHFGVGAGLCVVKRLSLPTESQLIQKTRQLFTSEPESLKKLNHQGIPKLIDYFEEKGRFDKGHFYIVQDFVDGHRLRSEVQSNVKWTEAQVMGFLIEVLEILAYTHSNGVIHRDPKPENIIRRDVNGKLVLTDFGGVRLVKKTGINSEVGITWALGTEGYMPDEQTAGKTRFASDVYAIGCIAIEMLIREYPCPDGFEMDANTGEILWRHRTNVSDRFADVISKMVAHSFTERYANAGEALAALQACPPIAGSVAPPSVPLVNLPPKRKQSPLVNKPIAKVQIANPVNPLSWRVFAKFFLPVMGLVGAAIAGAFLWEWIKPKPPNIVTPPTSTTNPSASPSATPTASTSTSATATPTATASTTSTASNEFSDLTSEDLELIAKLAPNSDLDTYSYDGSTFTPLLGIKAKKDPIASGKRVFYPNTDFGNKVRYIKLTRNTNDFIMVGVSFEGFVKQKVSNPQIK</sequence>
<feature type="compositionally biased region" description="Low complexity" evidence="10">
    <location>
        <begin position="358"/>
        <end position="397"/>
    </location>
</feature>
<evidence type="ECO:0000256" key="1">
    <source>
        <dbReference type="ARBA" id="ARBA00012513"/>
    </source>
</evidence>
<protein>
    <recommendedName>
        <fullName evidence="1">non-specific serine/threonine protein kinase</fullName>
        <ecNumber evidence="1">2.7.11.1</ecNumber>
    </recommendedName>
</protein>
<evidence type="ECO:0000256" key="10">
    <source>
        <dbReference type="SAM" id="MobiDB-lite"/>
    </source>
</evidence>
<keyword evidence="5 13" id="KW-0418">Kinase</keyword>
<dbReference type="Gene3D" id="3.30.200.20">
    <property type="entry name" value="Phosphorylase Kinase, domain 1"/>
    <property type="match status" value="1"/>
</dbReference>
<evidence type="ECO:0000259" key="12">
    <source>
        <dbReference type="PROSITE" id="PS50011"/>
    </source>
</evidence>
<dbReference type="GO" id="GO:0005524">
    <property type="term" value="F:ATP binding"/>
    <property type="evidence" value="ECO:0007669"/>
    <property type="project" value="UniProtKB-UniRule"/>
</dbReference>
<dbReference type="InterPro" id="IPR011009">
    <property type="entry name" value="Kinase-like_dom_sf"/>
</dbReference>
<evidence type="ECO:0000256" key="5">
    <source>
        <dbReference type="ARBA" id="ARBA00022777"/>
    </source>
</evidence>
<feature type="domain" description="Protein kinase" evidence="12">
    <location>
        <begin position="11"/>
        <end position="280"/>
    </location>
</feature>
<keyword evidence="3 13" id="KW-0808">Transferase</keyword>
<dbReference type="PANTHER" id="PTHR24363">
    <property type="entry name" value="SERINE/THREONINE PROTEIN KINASE"/>
    <property type="match status" value="1"/>
</dbReference>
<dbReference type="Proteomes" id="UP001152872">
    <property type="component" value="Unassembled WGS sequence"/>
</dbReference>
<dbReference type="Pfam" id="PF00069">
    <property type="entry name" value="Pkinase"/>
    <property type="match status" value="1"/>
</dbReference>
<keyword evidence="4 9" id="KW-0547">Nucleotide-binding</keyword>
<evidence type="ECO:0000256" key="11">
    <source>
        <dbReference type="SAM" id="Phobius"/>
    </source>
</evidence>
<dbReference type="SUPFAM" id="SSF56112">
    <property type="entry name" value="Protein kinase-like (PK-like)"/>
    <property type="match status" value="1"/>
</dbReference>
<proteinExistence type="predicted"/>
<evidence type="ECO:0000256" key="8">
    <source>
        <dbReference type="ARBA" id="ARBA00048679"/>
    </source>
</evidence>
<keyword evidence="6 9" id="KW-0067">ATP-binding</keyword>
<dbReference type="PROSITE" id="PS00107">
    <property type="entry name" value="PROTEIN_KINASE_ATP"/>
    <property type="match status" value="1"/>
</dbReference>
<comment type="catalytic activity">
    <reaction evidence="8">
        <text>L-seryl-[protein] + ATP = O-phospho-L-seryl-[protein] + ADP + H(+)</text>
        <dbReference type="Rhea" id="RHEA:17989"/>
        <dbReference type="Rhea" id="RHEA-COMP:9863"/>
        <dbReference type="Rhea" id="RHEA-COMP:11604"/>
        <dbReference type="ChEBI" id="CHEBI:15378"/>
        <dbReference type="ChEBI" id="CHEBI:29999"/>
        <dbReference type="ChEBI" id="CHEBI:30616"/>
        <dbReference type="ChEBI" id="CHEBI:83421"/>
        <dbReference type="ChEBI" id="CHEBI:456216"/>
        <dbReference type="EC" id="2.7.11.1"/>
    </reaction>
</comment>
<name>A0A9X4RHC9_9CYAN</name>
<keyword evidence="11" id="KW-0472">Membrane</keyword>
<dbReference type="RefSeq" id="WP_009625914.1">
    <property type="nucleotide sequence ID" value="NZ_VBTY01000024.1"/>
</dbReference>
<organism evidence="13 14">
    <name type="scientific">Pseudanabaena catenata USMAC16</name>
    <dbReference type="NCBI Taxonomy" id="1855837"/>
    <lineage>
        <taxon>Bacteria</taxon>
        <taxon>Bacillati</taxon>
        <taxon>Cyanobacteriota</taxon>
        <taxon>Cyanophyceae</taxon>
        <taxon>Pseudanabaenales</taxon>
        <taxon>Pseudanabaenaceae</taxon>
        <taxon>Pseudanabaena</taxon>
    </lineage>
</organism>
<evidence type="ECO:0000256" key="9">
    <source>
        <dbReference type="PROSITE-ProRule" id="PRU10141"/>
    </source>
</evidence>
<evidence type="ECO:0000313" key="13">
    <source>
        <dbReference type="EMBL" id="MDG3493860.1"/>
    </source>
</evidence>
<accession>A0A9X4RHC9</accession>
<dbReference type="PANTHER" id="PTHR24363:SF0">
    <property type="entry name" value="SERINE_THREONINE KINASE LIKE DOMAIN CONTAINING 1"/>
    <property type="match status" value="1"/>
</dbReference>
<dbReference type="CDD" id="cd14014">
    <property type="entry name" value="STKc_PknB_like"/>
    <property type="match status" value="1"/>
</dbReference>
<dbReference type="EC" id="2.7.11.1" evidence="1"/>
<comment type="caution">
    <text evidence="13">The sequence shown here is derived from an EMBL/GenBank/DDBJ whole genome shotgun (WGS) entry which is preliminary data.</text>
</comment>
<keyword evidence="2" id="KW-0723">Serine/threonine-protein kinase</keyword>
<dbReference type="AlphaFoldDB" id="A0A9X4RHC9"/>
<dbReference type="InterPro" id="IPR017441">
    <property type="entry name" value="Protein_kinase_ATP_BS"/>
</dbReference>
<feature type="region of interest" description="Disordered" evidence="10">
    <location>
        <begin position="357"/>
        <end position="399"/>
    </location>
</feature>
<feature type="transmembrane region" description="Helical" evidence="11">
    <location>
        <begin position="328"/>
        <end position="349"/>
    </location>
</feature>
<keyword evidence="14" id="KW-1185">Reference proteome</keyword>
<gene>
    <name evidence="13" type="ORF">FEV09_04755</name>
</gene>
<keyword evidence="11" id="KW-0812">Transmembrane</keyword>
<dbReference type="Gene3D" id="1.10.510.10">
    <property type="entry name" value="Transferase(Phosphotransferase) domain 1"/>
    <property type="match status" value="1"/>
</dbReference>
<keyword evidence="11" id="KW-1133">Transmembrane helix</keyword>
<comment type="catalytic activity">
    <reaction evidence="7">
        <text>L-threonyl-[protein] + ATP = O-phospho-L-threonyl-[protein] + ADP + H(+)</text>
        <dbReference type="Rhea" id="RHEA:46608"/>
        <dbReference type="Rhea" id="RHEA-COMP:11060"/>
        <dbReference type="Rhea" id="RHEA-COMP:11605"/>
        <dbReference type="ChEBI" id="CHEBI:15378"/>
        <dbReference type="ChEBI" id="CHEBI:30013"/>
        <dbReference type="ChEBI" id="CHEBI:30616"/>
        <dbReference type="ChEBI" id="CHEBI:61977"/>
        <dbReference type="ChEBI" id="CHEBI:456216"/>
        <dbReference type="EC" id="2.7.11.1"/>
    </reaction>
</comment>
<evidence type="ECO:0000313" key="14">
    <source>
        <dbReference type="Proteomes" id="UP001152872"/>
    </source>
</evidence>
<feature type="binding site" evidence="9">
    <location>
        <position position="43"/>
    </location>
    <ligand>
        <name>ATP</name>
        <dbReference type="ChEBI" id="CHEBI:30616"/>
    </ligand>
</feature>
<dbReference type="PROSITE" id="PS50011">
    <property type="entry name" value="PROTEIN_KINASE_DOM"/>
    <property type="match status" value="1"/>
</dbReference>
<evidence type="ECO:0000256" key="6">
    <source>
        <dbReference type="ARBA" id="ARBA00022840"/>
    </source>
</evidence>
<dbReference type="InterPro" id="IPR000719">
    <property type="entry name" value="Prot_kinase_dom"/>
</dbReference>
<dbReference type="EMBL" id="VBTY01000024">
    <property type="protein sequence ID" value="MDG3493860.1"/>
    <property type="molecule type" value="Genomic_DNA"/>
</dbReference>
<evidence type="ECO:0000256" key="4">
    <source>
        <dbReference type="ARBA" id="ARBA00022741"/>
    </source>
</evidence>